<dbReference type="SUPFAM" id="SSF82171">
    <property type="entry name" value="DPP6 N-terminal domain-like"/>
    <property type="match status" value="2"/>
</dbReference>
<dbReference type="SMART" id="SM00220">
    <property type="entry name" value="S_TKc"/>
    <property type="match status" value="1"/>
</dbReference>
<evidence type="ECO:0000256" key="8">
    <source>
        <dbReference type="ARBA" id="ARBA00048679"/>
    </source>
</evidence>
<dbReference type="EMBL" id="OMOD01000046">
    <property type="protein sequence ID" value="SPF35122.1"/>
    <property type="molecule type" value="Genomic_DNA"/>
</dbReference>
<keyword evidence="6 9" id="KW-0067">ATP-binding</keyword>
<dbReference type="PROSITE" id="PS00108">
    <property type="entry name" value="PROTEIN_KINASE_ST"/>
    <property type="match status" value="1"/>
</dbReference>
<dbReference type="FunFam" id="3.30.200.20:FF:000035">
    <property type="entry name" value="Serine/threonine protein kinase Stk1"/>
    <property type="match status" value="1"/>
</dbReference>
<evidence type="ECO:0000313" key="12">
    <source>
        <dbReference type="Proteomes" id="UP000238701"/>
    </source>
</evidence>
<dbReference type="FunFam" id="1.10.510.10:FF:000021">
    <property type="entry name" value="Serine/threonine protein kinase"/>
    <property type="match status" value="1"/>
</dbReference>
<keyword evidence="2 11" id="KW-0723">Serine/threonine-protein kinase</keyword>
<dbReference type="InterPro" id="IPR011042">
    <property type="entry name" value="6-blade_b-propeller_TolB-like"/>
</dbReference>
<evidence type="ECO:0000256" key="1">
    <source>
        <dbReference type="ARBA" id="ARBA00012513"/>
    </source>
</evidence>
<keyword evidence="5 11" id="KW-0418">Kinase</keyword>
<evidence type="ECO:0000259" key="10">
    <source>
        <dbReference type="PROSITE" id="PS50011"/>
    </source>
</evidence>
<dbReference type="Gene3D" id="2.120.10.60">
    <property type="entry name" value="Tricorn protease N-terminal domain"/>
    <property type="match status" value="1"/>
</dbReference>
<dbReference type="AlphaFoldDB" id="A0A2U3K631"/>
<dbReference type="Gene3D" id="3.30.200.20">
    <property type="entry name" value="Phosphorylase Kinase, domain 1"/>
    <property type="match status" value="1"/>
</dbReference>
<dbReference type="GO" id="GO:0004674">
    <property type="term" value="F:protein serine/threonine kinase activity"/>
    <property type="evidence" value="ECO:0007669"/>
    <property type="project" value="UniProtKB-KW"/>
</dbReference>
<name>A0A2U3K631_9BACT</name>
<keyword evidence="4 9" id="KW-0547">Nucleotide-binding</keyword>
<dbReference type="CDD" id="cd14014">
    <property type="entry name" value="STKc_PknB_like"/>
    <property type="match status" value="1"/>
</dbReference>
<evidence type="ECO:0000256" key="2">
    <source>
        <dbReference type="ARBA" id="ARBA00022527"/>
    </source>
</evidence>
<evidence type="ECO:0000256" key="5">
    <source>
        <dbReference type="ARBA" id="ARBA00022777"/>
    </source>
</evidence>
<dbReference type="Gene3D" id="2.120.10.30">
    <property type="entry name" value="TolB, C-terminal domain"/>
    <property type="match status" value="2"/>
</dbReference>
<feature type="binding site" evidence="9">
    <location>
        <position position="41"/>
    </location>
    <ligand>
        <name>ATP</name>
        <dbReference type="ChEBI" id="CHEBI:30616"/>
    </ligand>
</feature>
<evidence type="ECO:0000256" key="4">
    <source>
        <dbReference type="ARBA" id="ARBA00022741"/>
    </source>
</evidence>
<dbReference type="PROSITE" id="PS00107">
    <property type="entry name" value="PROTEIN_KINASE_ATP"/>
    <property type="match status" value="1"/>
</dbReference>
<reference evidence="12" key="1">
    <citation type="submission" date="2018-02" db="EMBL/GenBank/DDBJ databases">
        <authorList>
            <person name="Hausmann B."/>
        </authorList>
    </citation>
    <scope>NUCLEOTIDE SEQUENCE [LARGE SCALE GENOMIC DNA]</scope>
    <source>
        <strain evidence="12">Peat soil MAG SbA1</strain>
    </source>
</reference>
<dbReference type="EC" id="2.7.11.1" evidence="1"/>
<comment type="catalytic activity">
    <reaction evidence="7">
        <text>L-threonyl-[protein] + ATP = O-phospho-L-threonyl-[protein] + ADP + H(+)</text>
        <dbReference type="Rhea" id="RHEA:46608"/>
        <dbReference type="Rhea" id="RHEA-COMP:11060"/>
        <dbReference type="Rhea" id="RHEA-COMP:11605"/>
        <dbReference type="ChEBI" id="CHEBI:15378"/>
        <dbReference type="ChEBI" id="CHEBI:30013"/>
        <dbReference type="ChEBI" id="CHEBI:30616"/>
        <dbReference type="ChEBI" id="CHEBI:61977"/>
        <dbReference type="ChEBI" id="CHEBI:456216"/>
        <dbReference type="EC" id="2.7.11.1"/>
    </reaction>
</comment>
<feature type="domain" description="Protein kinase" evidence="10">
    <location>
        <begin position="12"/>
        <end position="285"/>
    </location>
</feature>
<evidence type="ECO:0000256" key="7">
    <source>
        <dbReference type="ARBA" id="ARBA00047899"/>
    </source>
</evidence>
<proteinExistence type="predicted"/>
<dbReference type="InterPro" id="IPR017441">
    <property type="entry name" value="Protein_kinase_ATP_BS"/>
</dbReference>
<dbReference type="PANTHER" id="PTHR43289:SF34">
    <property type="entry name" value="SERINE_THREONINE-PROTEIN KINASE YBDM-RELATED"/>
    <property type="match status" value="1"/>
</dbReference>
<dbReference type="InterPro" id="IPR000719">
    <property type="entry name" value="Prot_kinase_dom"/>
</dbReference>
<dbReference type="InterPro" id="IPR011659">
    <property type="entry name" value="WD40"/>
</dbReference>
<dbReference type="Pfam" id="PF00069">
    <property type="entry name" value="Pkinase"/>
    <property type="match status" value="1"/>
</dbReference>
<dbReference type="Pfam" id="PF07676">
    <property type="entry name" value="PD40"/>
    <property type="match status" value="2"/>
</dbReference>
<evidence type="ECO:0000256" key="6">
    <source>
        <dbReference type="ARBA" id="ARBA00022840"/>
    </source>
</evidence>
<dbReference type="GO" id="GO:0005524">
    <property type="term" value="F:ATP binding"/>
    <property type="evidence" value="ECO:0007669"/>
    <property type="project" value="UniProtKB-UniRule"/>
</dbReference>
<protein>
    <recommendedName>
        <fullName evidence="1">non-specific serine/threonine protein kinase</fullName>
        <ecNumber evidence="1">2.7.11.1</ecNumber>
    </recommendedName>
</protein>
<evidence type="ECO:0000256" key="3">
    <source>
        <dbReference type="ARBA" id="ARBA00022679"/>
    </source>
</evidence>
<sequence length="893" mass="96673">MGLTSGTKLGPYEIVSPLGAGGMGEVYRARDTRLDRTVAIKILPAHVSSSPEAKQRFEREARAISSLNHPNICTLYDVGHQDGMDYLVMEFLEGETLADRLAKGPLPAEQVLKYGVEICEGLDKAHKTGVIHRDLKPGNVMLTKTGAKLMDFGLAKSGSVSGAPASGLTLTSPVASRPLTQEGMVVGTFQYMSPEQIEGKEADARSDIFGLGAVLYEMATGKRAFEGKTTTSVIAAILERDPLPISAVQPMFPRELDNVVKTCLEKDPEDRWQSAHDVKLQLKSIATSAGPLELHPGRRNYERLIWIAAVALLLMLATAVYFRMPSNPAPTVWSSILAPENTTFAYFAGPVAVSHDGRTLTFVATTADGQDVVWVRSLGDLTARVLAGTAGASNPFWSPDDRSIGFFAGGKLKTTDAAGGRVVTVCDTPGSRGGTWSQSGIILFAATWGVVYRVPSSGGTPVEVTKIDRALGQLSHRWPYFLPDGRHFLYLAANFSGGRAEASSVFLGTIDSAQGKLLFHARSNAAYTPGYILFVRDRTLMAQPFDDKQLEIRGQPFPIAEQVQYDESTWRGVFSSSFSGVLAYQGGNTGVNSSLVMLDRTGKQVRTIGAPGDFSTHKISPDGQRVAVGVLDASARNYTLWLYDLFREKQTRLTFGPSRSTFPVWAPDGSTVVFDSNETGTYDLFEKRSDSTGSEEPILESENSKYPTAWSADGRFIAYNTISPGKSATELWILPRFGERKPYPLLQGSFNVGQGQFSPDGRWMAYASDESGKVEVYVRPFPGGGSKWQVSTAGGASPRWRRDGKELFYLAADSELMAADVDGSGSVFQVVSRRALFHVLLKTGVSRLDVSTTSEQITYDAGPDGKWFVVNAPPAGSPPPITLITNWAPELGK</sequence>
<keyword evidence="3" id="KW-0808">Transferase</keyword>
<dbReference type="Proteomes" id="UP000238701">
    <property type="component" value="Unassembled WGS sequence"/>
</dbReference>
<evidence type="ECO:0000313" key="11">
    <source>
        <dbReference type="EMBL" id="SPF35122.1"/>
    </source>
</evidence>
<comment type="catalytic activity">
    <reaction evidence="8">
        <text>L-seryl-[protein] + ATP = O-phospho-L-seryl-[protein] + ADP + H(+)</text>
        <dbReference type="Rhea" id="RHEA:17989"/>
        <dbReference type="Rhea" id="RHEA-COMP:9863"/>
        <dbReference type="Rhea" id="RHEA-COMP:11604"/>
        <dbReference type="ChEBI" id="CHEBI:15378"/>
        <dbReference type="ChEBI" id="CHEBI:29999"/>
        <dbReference type="ChEBI" id="CHEBI:30616"/>
        <dbReference type="ChEBI" id="CHEBI:83421"/>
        <dbReference type="ChEBI" id="CHEBI:456216"/>
        <dbReference type="EC" id="2.7.11.1"/>
    </reaction>
</comment>
<dbReference type="PANTHER" id="PTHR43289">
    <property type="entry name" value="MITOGEN-ACTIVATED PROTEIN KINASE KINASE KINASE 20-RELATED"/>
    <property type="match status" value="1"/>
</dbReference>
<dbReference type="SUPFAM" id="SSF56112">
    <property type="entry name" value="Protein kinase-like (PK-like)"/>
    <property type="match status" value="1"/>
</dbReference>
<dbReference type="Gene3D" id="1.10.510.10">
    <property type="entry name" value="Transferase(Phosphotransferase) domain 1"/>
    <property type="match status" value="1"/>
</dbReference>
<dbReference type="OrthoDB" id="101360at2"/>
<dbReference type="InterPro" id="IPR008271">
    <property type="entry name" value="Ser/Thr_kinase_AS"/>
</dbReference>
<organism evidence="11 12">
    <name type="scientific">Candidatus Sulfotelmatobacter kueseliae</name>
    <dbReference type="NCBI Taxonomy" id="2042962"/>
    <lineage>
        <taxon>Bacteria</taxon>
        <taxon>Pseudomonadati</taxon>
        <taxon>Acidobacteriota</taxon>
        <taxon>Terriglobia</taxon>
        <taxon>Terriglobales</taxon>
        <taxon>Candidatus Korobacteraceae</taxon>
        <taxon>Candidatus Sulfotelmatobacter</taxon>
    </lineage>
</organism>
<evidence type="ECO:0000256" key="9">
    <source>
        <dbReference type="PROSITE-ProRule" id="PRU10141"/>
    </source>
</evidence>
<gene>
    <name evidence="11" type="ORF">SBA1_140012</name>
</gene>
<dbReference type="InterPro" id="IPR011009">
    <property type="entry name" value="Kinase-like_dom_sf"/>
</dbReference>
<dbReference type="PROSITE" id="PS50011">
    <property type="entry name" value="PROTEIN_KINASE_DOM"/>
    <property type="match status" value="1"/>
</dbReference>
<accession>A0A2U3K631</accession>